<dbReference type="AlphaFoldDB" id="A0AAV3TCL1"/>
<feature type="region of interest" description="Disordered" evidence="1">
    <location>
        <begin position="204"/>
        <end position="231"/>
    </location>
</feature>
<accession>A0AAV3TCL1</accession>
<dbReference type="Proteomes" id="UP001500420">
    <property type="component" value="Unassembled WGS sequence"/>
</dbReference>
<proteinExistence type="predicted"/>
<feature type="compositionally biased region" description="Basic and acidic residues" evidence="1">
    <location>
        <begin position="334"/>
        <end position="346"/>
    </location>
</feature>
<feature type="compositionally biased region" description="Polar residues" evidence="1">
    <location>
        <begin position="204"/>
        <end position="222"/>
    </location>
</feature>
<feature type="region of interest" description="Disordered" evidence="1">
    <location>
        <begin position="334"/>
        <end position="372"/>
    </location>
</feature>
<comment type="caution">
    <text evidence="2">The sequence shown here is derived from an EMBL/GenBank/DDBJ whole genome shotgun (WGS) entry which is preliminary data.</text>
</comment>
<reference evidence="2 3" key="1">
    <citation type="journal article" date="2019" name="Int. J. Syst. Evol. Microbiol.">
        <title>The Global Catalogue of Microorganisms (GCM) 10K type strain sequencing project: providing services to taxonomists for standard genome sequencing and annotation.</title>
        <authorList>
            <consortium name="The Broad Institute Genomics Platform"/>
            <consortium name="The Broad Institute Genome Sequencing Center for Infectious Disease"/>
            <person name="Wu L."/>
            <person name="Ma J."/>
        </authorList>
    </citation>
    <scope>NUCLEOTIDE SEQUENCE [LARGE SCALE GENOMIC DNA]</scope>
    <source>
        <strain evidence="2 3">JCM 16328</strain>
    </source>
</reference>
<sequence>MELLPPELRTRDQWLIAKILPGEKPPLKPSDPTATDDGLEFEEALQLLKEPGRDAELRARANPDDPLVLGFMLSTDDSLMMIDWDDVCDPAVGDGSVPEAVQEWVQRLGTYTEVSPSGTGLKQLLEVGDGIPDLLDDYNHKNKLGLDPVGNLDEDPHLEVYTENHYTTVTGDLFAPPTADQRFSSLDQADQTVSDLLEEYLSPSTAGNQKTAPPSTEQNSAQTASSSGITSIGKKSAEQWCGGTNKEEIPGVWVSVEGTPTVDQVWATGCALSDDFRSLWNGEVAGYDTVSEADNALVSRLWYYCDNRELVIKTFEESGLYGIRTRRPDLSDWSKSYPKWDKDSYRRNTLSSTEDNRWPSHDGHYLDPSQTK</sequence>
<gene>
    <name evidence="2" type="ORF">GCM10009020_25010</name>
</gene>
<feature type="compositionally biased region" description="Basic and acidic residues" evidence="1">
    <location>
        <begin position="354"/>
        <end position="365"/>
    </location>
</feature>
<keyword evidence="3" id="KW-1185">Reference proteome</keyword>
<dbReference type="RefSeq" id="WP_377073889.1">
    <property type="nucleotide sequence ID" value="NZ_JBHSWS010000010.1"/>
</dbReference>
<evidence type="ECO:0000256" key="1">
    <source>
        <dbReference type="SAM" id="MobiDB-lite"/>
    </source>
</evidence>
<name>A0AAV3TCL1_9EURY</name>
<evidence type="ECO:0000313" key="3">
    <source>
        <dbReference type="Proteomes" id="UP001500420"/>
    </source>
</evidence>
<evidence type="ECO:0000313" key="2">
    <source>
        <dbReference type="EMBL" id="GAA0676193.1"/>
    </source>
</evidence>
<protein>
    <submittedName>
        <fullName evidence="2">Uncharacterized protein</fullName>
    </submittedName>
</protein>
<organism evidence="2 3">
    <name type="scientific">Natronoarchaeum mannanilyticum</name>
    <dbReference type="NCBI Taxonomy" id="926360"/>
    <lineage>
        <taxon>Archaea</taxon>
        <taxon>Methanobacteriati</taxon>
        <taxon>Methanobacteriota</taxon>
        <taxon>Stenosarchaea group</taxon>
        <taxon>Halobacteria</taxon>
        <taxon>Halobacteriales</taxon>
        <taxon>Natronoarchaeaceae</taxon>
    </lineage>
</organism>
<dbReference type="EMBL" id="BAAADV010000005">
    <property type="protein sequence ID" value="GAA0676193.1"/>
    <property type="molecule type" value="Genomic_DNA"/>
</dbReference>